<organism evidence="1 2">
    <name type="scientific">Microbacterium ginsengisoli</name>
    <dbReference type="NCBI Taxonomy" id="400772"/>
    <lineage>
        <taxon>Bacteria</taxon>
        <taxon>Bacillati</taxon>
        <taxon>Actinomycetota</taxon>
        <taxon>Actinomycetes</taxon>
        <taxon>Micrococcales</taxon>
        <taxon>Microbacteriaceae</taxon>
        <taxon>Microbacterium</taxon>
    </lineage>
</organism>
<dbReference type="InterPro" id="IPR013783">
    <property type="entry name" value="Ig-like_fold"/>
</dbReference>
<protein>
    <submittedName>
        <fullName evidence="1">Uncharacterized protein</fullName>
    </submittedName>
</protein>
<name>A0A3C1K9X9_9MICO</name>
<reference evidence="1 2" key="1">
    <citation type="journal article" date="2018" name="Nat. Biotechnol.">
        <title>A standardized bacterial taxonomy based on genome phylogeny substantially revises the tree of life.</title>
        <authorList>
            <person name="Parks D.H."/>
            <person name="Chuvochina M."/>
            <person name="Waite D.W."/>
            <person name="Rinke C."/>
            <person name="Skarshewski A."/>
            <person name="Chaumeil P.A."/>
            <person name="Hugenholtz P."/>
        </authorList>
    </citation>
    <scope>NUCLEOTIDE SEQUENCE [LARGE SCALE GENOMIC DNA]</scope>
    <source>
        <strain evidence="1">UBA9152</strain>
    </source>
</reference>
<dbReference type="AlphaFoldDB" id="A0A3C1K9X9"/>
<dbReference type="Gene3D" id="2.60.40.10">
    <property type="entry name" value="Immunoglobulins"/>
    <property type="match status" value="1"/>
</dbReference>
<evidence type="ECO:0000313" key="2">
    <source>
        <dbReference type="Proteomes" id="UP000257479"/>
    </source>
</evidence>
<gene>
    <name evidence="1" type="ORF">DCP95_01305</name>
</gene>
<evidence type="ECO:0000313" key="1">
    <source>
        <dbReference type="EMBL" id="HAN23194.1"/>
    </source>
</evidence>
<proteinExistence type="predicted"/>
<sequence>MTATAASSPNAGTADSAGVVVKASSSLSVTVNPYHGRTSTTFVVNLAVKPSHGPAATGAVTVWVDGRTYTADLADGKASITLPKQSRGVHVIVAQYGGSAVLDGSFGASGFLVF</sequence>
<comment type="caution">
    <text evidence="1">The sequence shown here is derived from an EMBL/GenBank/DDBJ whole genome shotgun (WGS) entry which is preliminary data.</text>
</comment>
<dbReference type="EMBL" id="DMNG01000017">
    <property type="protein sequence ID" value="HAN23194.1"/>
    <property type="molecule type" value="Genomic_DNA"/>
</dbReference>
<accession>A0A3C1K9X9</accession>
<dbReference type="GO" id="GO:0005975">
    <property type="term" value="P:carbohydrate metabolic process"/>
    <property type="evidence" value="ECO:0007669"/>
    <property type="project" value="UniProtKB-ARBA"/>
</dbReference>
<dbReference type="Proteomes" id="UP000257479">
    <property type="component" value="Unassembled WGS sequence"/>
</dbReference>